<dbReference type="SMART" id="SM00388">
    <property type="entry name" value="HisKA"/>
    <property type="match status" value="2"/>
</dbReference>
<protein>
    <recommendedName>
        <fullName evidence="2">histidine kinase</fullName>
        <ecNumber evidence="2">2.7.13.3</ecNumber>
    </recommendedName>
</protein>
<dbReference type="GO" id="GO:0000155">
    <property type="term" value="F:phosphorelay sensor kinase activity"/>
    <property type="evidence" value="ECO:0007669"/>
    <property type="project" value="InterPro"/>
</dbReference>
<dbReference type="EC" id="2.7.13.3" evidence="2"/>
<dbReference type="InterPro" id="IPR003018">
    <property type="entry name" value="GAF"/>
</dbReference>
<gene>
    <name evidence="10" type="ORF">FMOSSE_LOCUS3910</name>
</gene>
<feature type="modified residue" description="4-aspartylphosphate" evidence="6">
    <location>
        <position position="1656"/>
    </location>
</feature>
<evidence type="ECO:0000259" key="8">
    <source>
        <dbReference type="PROSITE" id="PS50109"/>
    </source>
</evidence>
<evidence type="ECO:0000259" key="9">
    <source>
        <dbReference type="PROSITE" id="PS50110"/>
    </source>
</evidence>
<dbReference type="Gene3D" id="1.10.287.130">
    <property type="match status" value="2"/>
</dbReference>
<keyword evidence="11" id="KW-1185">Reference proteome</keyword>
<dbReference type="Pfam" id="PF02518">
    <property type="entry name" value="HATPase_c"/>
    <property type="match status" value="2"/>
</dbReference>
<comment type="caution">
    <text evidence="10">The sequence shown here is derived from an EMBL/GenBank/DDBJ whole genome shotgun (WGS) entry which is preliminary data.</text>
</comment>
<dbReference type="InterPro" id="IPR036890">
    <property type="entry name" value="HATPase_C_sf"/>
</dbReference>
<feature type="domain" description="Response regulatory" evidence="9">
    <location>
        <begin position="708"/>
        <end position="825"/>
    </location>
</feature>
<evidence type="ECO:0000256" key="7">
    <source>
        <dbReference type="SAM" id="MobiDB-lite"/>
    </source>
</evidence>
<evidence type="ECO:0000313" key="11">
    <source>
        <dbReference type="Proteomes" id="UP000789375"/>
    </source>
</evidence>
<dbReference type="SMART" id="SM00448">
    <property type="entry name" value="REC"/>
    <property type="match status" value="2"/>
</dbReference>
<dbReference type="Gene3D" id="3.30.450.40">
    <property type="match status" value="1"/>
</dbReference>
<dbReference type="Gene3D" id="3.30.450.20">
    <property type="entry name" value="PAS domain"/>
    <property type="match status" value="1"/>
</dbReference>
<dbReference type="PROSITE" id="PS50110">
    <property type="entry name" value="RESPONSE_REGULATORY"/>
    <property type="match status" value="3"/>
</dbReference>
<dbReference type="PROSITE" id="PS50109">
    <property type="entry name" value="HIS_KIN"/>
    <property type="match status" value="2"/>
</dbReference>
<dbReference type="Proteomes" id="UP000789375">
    <property type="component" value="Unassembled WGS sequence"/>
</dbReference>
<keyword evidence="3 6" id="KW-0597">Phosphoprotein</keyword>
<dbReference type="InterPro" id="IPR003594">
    <property type="entry name" value="HATPase_dom"/>
</dbReference>
<dbReference type="SUPFAM" id="SSF55781">
    <property type="entry name" value="GAF domain-like"/>
    <property type="match status" value="1"/>
</dbReference>
<accession>A0A9N9EYX5</accession>
<dbReference type="PANTHER" id="PTHR43047:SF72">
    <property type="entry name" value="OSMOSENSING HISTIDINE PROTEIN KINASE SLN1"/>
    <property type="match status" value="1"/>
</dbReference>
<evidence type="ECO:0000256" key="5">
    <source>
        <dbReference type="ARBA" id="ARBA00022777"/>
    </source>
</evidence>
<dbReference type="SMART" id="SM00065">
    <property type="entry name" value="GAF"/>
    <property type="match status" value="1"/>
</dbReference>
<dbReference type="InterPro" id="IPR011006">
    <property type="entry name" value="CheY-like_superfamily"/>
</dbReference>
<organism evidence="10 11">
    <name type="scientific">Funneliformis mosseae</name>
    <name type="common">Endomycorrhizal fungus</name>
    <name type="synonym">Glomus mosseae</name>
    <dbReference type="NCBI Taxonomy" id="27381"/>
    <lineage>
        <taxon>Eukaryota</taxon>
        <taxon>Fungi</taxon>
        <taxon>Fungi incertae sedis</taxon>
        <taxon>Mucoromycota</taxon>
        <taxon>Glomeromycotina</taxon>
        <taxon>Glomeromycetes</taxon>
        <taxon>Glomerales</taxon>
        <taxon>Glomeraceae</taxon>
        <taxon>Funneliformis</taxon>
    </lineage>
</organism>
<feature type="compositionally biased region" description="Basic and acidic residues" evidence="7">
    <location>
        <begin position="1525"/>
        <end position="1534"/>
    </location>
</feature>
<dbReference type="Pfam" id="PF00072">
    <property type="entry name" value="Response_reg"/>
    <property type="match status" value="2"/>
</dbReference>
<dbReference type="CDD" id="cd16922">
    <property type="entry name" value="HATPase_EvgS-ArcB-TorS-like"/>
    <property type="match status" value="1"/>
</dbReference>
<dbReference type="SUPFAM" id="SSF47384">
    <property type="entry name" value="Homodimeric domain of signal transducing histidine kinase"/>
    <property type="match status" value="2"/>
</dbReference>
<dbReference type="SUPFAM" id="SSF55874">
    <property type="entry name" value="ATPase domain of HSP90 chaperone/DNA topoisomerase II/histidine kinase"/>
    <property type="match status" value="2"/>
</dbReference>
<evidence type="ECO:0000256" key="1">
    <source>
        <dbReference type="ARBA" id="ARBA00000085"/>
    </source>
</evidence>
<dbReference type="GO" id="GO:0005886">
    <property type="term" value="C:plasma membrane"/>
    <property type="evidence" value="ECO:0007669"/>
    <property type="project" value="TreeGrafter"/>
</dbReference>
<keyword evidence="4" id="KW-0808">Transferase</keyword>
<feature type="domain" description="Response regulatory" evidence="9">
    <location>
        <begin position="1577"/>
        <end position="1724"/>
    </location>
</feature>
<dbReference type="InterPro" id="IPR001789">
    <property type="entry name" value="Sig_transdc_resp-reg_receiver"/>
</dbReference>
<dbReference type="Pfam" id="PF00512">
    <property type="entry name" value="HisKA"/>
    <property type="match status" value="2"/>
</dbReference>
<feature type="domain" description="Histidine kinase" evidence="8">
    <location>
        <begin position="391"/>
        <end position="616"/>
    </location>
</feature>
<dbReference type="PANTHER" id="PTHR43047">
    <property type="entry name" value="TWO-COMPONENT HISTIDINE PROTEIN KINASE"/>
    <property type="match status" value="1"/>
</dbReference>
<evidence type="ECO:0000256" key="6">
    <source>
        <dbReference type="PROSITE-ProRule" id="PRU00169"/>
    </source>
</evidence>
<dbReference type="Gene3D" id="3.40.50.2300">
    <property type="match status" value="2"/>
</dbReference>
<keyword evidence="5" id="KW-0418">Kinase</keyword>
<dbReference type="CDD" id="cd17546">
    <property type="entry name" value="REC_hyHK_CKI1_RcsC-like"/>
    <property type="match status" value="1"/>
</dbReference>
<sequence length="1727" mass="194760">MSLLGKENTDPHDPYTNELPVNDLIYSYDWSETPLGAMSTWEPTLKTIVDVCMHLNFPICVYYGPELRLIYNQMWRPILKMKHPALGRPAKEVWSEIYDVIGPMFDTVIKTGKGNFQDDTLLLMHREGYVEECYFSFTFSPLFKSDGTVGGIFNAVQETTKRVLAARRLKTLGDLGNKTAGARSVDGACHLVLSALKENVADLPFAIIYYLETNNKKTTANLIATTFDENLVTIRGEDGIEELIFNGQSSRSLPDFLLETPDLVEIYGDNAKSNKEIMECECNMTQTWPLQEVASKNSHVIVQLKDDSKAILLPVKTSFAGKKNVNAILICGLNVRRKLDNDYMEFLRVIIKFFFSHVSSGLSNGRSREEERKQAEILADLNRQKIMFFQNISHELRTPLTLMLSPLEDTISNISDPSRCLTHLHMIRRNARRLLKLVNTLLQFSRTETSNLEAEFRETEIAKLTLELASSFESMAKSLDVTYTIEVPDQVEFNRQLNKKVFIDRDMYEKILFNLCKYNRSNAFKHTWSGGVTVKLYSEKQDNKEFIVLETPIRDHIPKLFLRFYRVESSQSRSHEGTGIGLALVQELIQRHGGDIFVESVVDQGSTFKVRIPTGWEHLPPKKVYFGEENEKVLEKELFSSRDLYIEESEQWIQKIQTEDLDQKFDRDMDLDDPIDSSTFEINIPGTGTGEFPSSWDDPFITGGKRFKILIVDDNTDMRKYLSGVLRNEFEVCSACDGRDALRMLRKIDVAPDLVLSDIMMPNMNGIDLLKTLRNNRSTQMIPVILLSAKAGEEASIEGLDYGADDYLTKPFNAKELIARIRVNIKLYHLRQQFYLEQKRQADTRQLLFSISSKIRSELNIQDILSTATEEVHKILPCDRIYILAADQNDSVNLKVMTFSTKDPNEPNLKGQLVRFSMNEKDKPFIPFIPFSAGKNDFDSRKAIQFIRQATEDPVETAKEFEASVFQDYYSPVVNHQVSSIVLPIKVKVNSNVWGWIIADRPQNNTWFDYEKVFLQQISNQISLAITHSALLEDNLKKEAQMEAAKAANEAKGQILANTSHELRTPLGAIIGVLSAFEETQLSEEQKDMVHIMTRASDVVLSVVNDILDAAKLEAQKITLINRTFDLFDLMEKTIEIFGERAGAKQVELILCCEPTSLPKYVKSDPERLQQVLMNLLSNSIKFTEEGEICLKVGMINTNEVAHDEAGASNEITTVKKGTLFVEIIDTGIGINPTFIKDIWESFSQGDASMTRRQDGTGLGLSICKHLVIINGGEMGVQSEFGKGSRFWFTWIVEPLPLSAIPITSISQISSADISKNDEKTGLILPAIIRSKRILIVDPIATAREALVKLIGASVERIDAFDTSDKGITLSKEWRKTHNEPLYDIVFFNVREDNKEKVIKAAKELRIHGKEDLCIALMVNSSVNGRALGQELMKDIKGNIATLCKPIMQKRLLDCLHNIEIFKSSISSVPEPIIDYNSVKSLADIRVEKYYRHKRPLPLGKEPEVAKGLEKSSGDDNQMIVDETQEKLNSDGPKKTSYSNSKKTSLKRMAHGEDHIQSPDEYPASKYRSRPISNSKCILCVEDNPINLKVIQHQLSKLGYQTIAATNGQEAVNIIQAECNNADEKSSQIITKGHYSVSSSSNIAVDSGRISLILMDCAMPIMSGFDASKAIRAIPSPISKIPIIALTASAVQGTRDKCLESGMNDYLTKPLKIGQLKEMLAQWLGEN</sequence>
<dbReference type="InterPro" id="IPR004358">
    <property type="entry name" value="Sig_transdc_His_kin-like_C"/>
</dbReference>
<reference evidence="10" key="1">
    <citation type="submission" date="2021-06" db="EMBL/GenBank/DDBJ databases">
        <authorList>
            <person name="Kallberg Y."/>
            <person name="Tangrot J."/>
            <person name="Rosling A."/>
        </authorList>
    </citation>
    <scope>NUCLEOTIDE SEQUENCE</scope>
    <source>
        <strain evidence="10">87-6 pot B 2015</strain>
    </source>
</reference>
<feature type="region of interest" description="Disordered" evidence="7">
    <location>
        <begin position="1525"/>
        <end position="1567"/>
    </location>
</feature>
<evidence type="ECO:0000256" key="3">
    <source>
        <dbReference type="ARBA" id="ARBA00022553"/>
    </source>
</evidence>
<dbReference type="EMBL" id="CAJVPP010000621">
    <property type="protein sequence ID" value="CAG8498515.1"/>
    <property type="molecule type" value="Genomic_DNA"/>
</dbReference>
<comment type="caution">
    <text evidence="6">Lacks conserved residue(s) required for the propagation of feature annotation.</text>
</comment>
<feature type="domain" description="Histidine kinase" evidence="8">
    <location>
        <begin position="1058"/>
        <end position="1295"/>
    </location>
</feature>
<dbReference type="InterPro" id="IPR036097">
    <property type="entry name" value="HisK_dim/P_sf"/>
</dbReference>
<dbReference type="Pfam" id="PF01590">
    <property type="entry name" value="GAF"/>
    <property type="match status" value="1"/>
</dbReference>
<proteinExistence type="predicted"/>
<dbReference type="InterPro" id="IPR003661">
    <property type="entry name" value="HisK_dim/P_dom"/>
</dbReference>
<dbReference type="FunFam" id="3.30.565.10:FF:000010">
    <property type="entry name" value="Sensor histidine kinase RcsC"/>
    <property type="match status" value="1"/>
</dbReference>
<evidence type="ECO:0000256" key="4">
    <source>
        <dbReference type="ARBA" id="ARBA00022679"/>
    </source>
</evidence>
<dbReference type="SMART" id="SM00387">
    <property type="entry name" value="HATPase_c"/>
    <property type="match status" value="2"/>
</dbReference>
<feature type="modified residue" description="4-aspartylphosphate" evidence="6">
    <location>
        <position position="758"/>
    </location>
</feature>
<evidence type="ECO:0000313" key="10">
    <source>
        <dbReference type="EMBL" id="CAG8498515.1"/>
    </source>
</evidence>
<feature type="domain" description="Response regulatory" evidence="9">
    <location>
        <begin position="1333"/>
        <end position="1460"/>
    </location>
</feature>
<comment type="catalytic activity">
    <reaction evidence="1">
        <text>ATP + protein L-histidine = ADP + protein N-phospho-L-histidine.</text>
        <dbReference type="EC" id="2.7.13.3"/>
    </reaction>
</comment>
<dbReference type="CDD" id="cd00082">
    <property type="entry name" value="HisKA"/>
    <property type="match status" value="2"/>
</dbReference>
<dbReference type="SUPFAM" id="SSF52172">
    <property type="entry name" value="CheY-like"/>
    <property type="match status" value="2"/>
</dbReference>
<evidence type="ECO:0000256" key="2">
    <source>
        <dbReference type="ARBA" id="ARBA00012438"/>
    </source>
</evidence>
<dbReference type="InterPro" id="IPR005467">
    <property type="entry name" value="His_kinase_dom"/>
</dbReference>
<dbReference type="PRINTS" id="PR00344">
    <property type="entry name" value="BCTRLSENSOR"/>
</dbReference>
<dbReference type="GO" id="GO:0009927">
    <property type="term" value="F:histidine phosphotransfer kinase activity"/>
    <property type="evidence" value="ECO:0007669"/>
    <property type="project" value="TreeGrafter"/>
</dbReference>
<name>A0A9N9EYX5_FUNMO</name>
<dbReference type="InterPro" id="IPR029016">
    <property type="entry name" value="GAF-like_dom_sf"/>
</dbReference>
<dbReference type="Gene3D" id="3.30.565.10">
    <property type="entry name" value="Histidine kinase-like ATPase, C-terminal domain"/>
    <property type="match status" value="2"/>
</dbReference>